<dbReference type="EMBL" id="CAJNOO010003336">
    <property type="protein sequence ID" value="CAF1331834.1"/>
    <property type="molecule type" value="Genomic_DNA"/>
</dbReference>
<evidence type="ECO:0000313" key="1">
    <source>
        <dbReference type="EMBL" id="CAF1331834.1"/>
    </source>
</evidence>
<name>A0A815FZE9_9BILA</name>
<dbReference type="Proteomes" id="UP000663823">
    <property type="component" value="Unassembled WGS sequence"/>
</dbReference>
<gene>
    <name evidence="4" type="ORF">FNK824_LOCUS33300</name>
    <name evidence="3" type="ORF">OTI717_LOCUS29669</name>
    <name evidence="1" type="ORF">RFH988_LOCUS31304</name>
    <name evidence="2" type="ORF">SEV965_LOCUS28580</name>
</gene>
<dbReference type="AlphaFoldDB" id="A0A815FZE9"/>
<dbReference type="OrthoDB" id="10060129at2759"/>
<comment type="caution">
    <text evidence="1">The sequence shown here is derived from an EMBL/GenBank/DDBJ whole genome shotgun (WGS) entry which is preliminary data.</text>
</comment>
<dbReference type="Proteomes" id="UP000663882">
    <property type="component" value="Unassembled WGS sequence"/>
</dbReference>
<dbReference type="EMBL" id="CAJNOU010002738">
    <property type="protein sequence ID" value="CAF1345616.1"/>
    <property type="molecule type" value="Genomic_DNA"/>
</dbReference>
<evidence type="ECO:0000313" key="2">
    <source>
        <dbReference type="EMBL" id="CAF1345616.1"/>
    </source>
</evidence>
<evidence type="ECO:0000313" key="5">
    <source>
        <dbReference type="Proteomes" id="UP000663882"/>
    </source>
</evidence>
<dbReference type="Proteomes" id="UP000663889">
    <property type="component" value="Unassembled WGS sequence"/>
</dbReference>
<evidence type="ECO:0000313" key="3">
    <source>
        <dbReference type="EMBL" id="CAF4013165.1"/>
    </source>
</evidence>
<evidence type="ECO:0000313" key="4">
    <source>
        <dbReference type="EMBL" id="CAF4143163.1"/>
    </source>
</evidence>
<accession>A0A815FZE9</accession>
<protein>
    <submittedName>
        <fullName evidence="1">Uncharacterized protein</fullName>
    </submittedName>
</protein>
<organism evidence="1 5">
    <name type="scientific">Rotaria sordida</name>
    <dbReference type="NCBI Taxonomy" id="392033"/>
    <lineage>
        <taxon>Eukaryota</taxon>
        <taxon>Metazoa</taxon>
        <taxon>Spiralia</taxon>
        <taxon>Gnathifera</taxon>
        <taxon>Rotifera</taxon>
        <taxon>Eurotatoria</taxon>
        <taxon>Bdelloidea</taxon>
        <taxon>Philodinida</taxon>
        <taxon>Philodinidae</taxon>
        <taxon>Rotaria</taxon>
    </lineage>
</organism>
<reference evidence="1" key="1">
    <citation type="submission" date="2021-02" db="EMBL/GenBank/DDBJ databases">
        <authorList>
            <person name="Nowell W R."/>
        </authorList>
    </citation>
    <scope>NUCLEOTIDE SEQUENCE</scope>
</reference>
<proteinExistence type="predicted"/>
<dbReference type="EMBL" id="CAJOAX010007585">
    <property type="protein sequence ID" value="CAF4013165.1"/>
    <property type="molecule type" value="Genomic_DNA"/>
</dbReference>
<dbReference type="EMBL" id="CAJOBE010012062">
    <property type="protein sequence ID" value="CAF4143163.1"/>
    <property type="molecule type" value="Genomic_DNA"/>
</dbReference>
<dbReference type="Proteomes" id="UP000663874">
    <property type="component" value="Unassembled WGS sequence"/>
</dbReference>
<sequence>MISHENVFNNMTFVQLYGEGMTSMNLFKWSTTLDVAQRYERNVQNSSEIFDNCLWPWFSSIYQYRFDNNILSSLNNISQLILTSVENLATDRDLPISISYSLLSGMS</sequence>